<dbReference type="GO" id="GO:0000166">
    <property type="term" value="F:nucleotide binding"/>
    <property type="evidence" value="ECO:0007669"/>
    <property type="project" value="UniProtKB-KW"/>
</dbReference>
<dbReference type="Proteomes" id="UP000219688">
    <property type="component" value="Unassembled WGS sequence"/>
</dbReference>
<dbReference type="PRINTS" id="PR01607">
    <property type="entry name" value="APYRASEFAMLY"/>
</dbReference>
<dbReference type="AlphaFoldDB" id="A0A285VVJ5"/>
<accession>A0A285VVJ5</accession>
<comment type="similarity">
    <text evidence="2">Belongs to the 5'-nucleotidase family.</text>
</comment>
<dbReference type="InterPro" id="IPR029052">
    <property type="entry name" value="Metallo-depent_PP-like"/>
</dbReference>
<dbReference type="GO" id="GO:0008253">
    <property type="term" value="F:5'-nucleotidase activity"/>
    <property type="evidence" value="ECO:0007669"/>
    <property type="project" value="TreeGrafter"/>
</dbReference>
<proteinExistence type="inferred from homology"/>
<name>A0A285VVJ5_9MICO</name>
<organism evidence="6 7">
    <name type="scientific">Ornithinimicrobium cerasi</name>
    <dbReference type="NCBI Taxonomy" id="2248773"/>
    <lineage>
        <taxon>Bacteria</taxon>
        <taxon>Bacillati</taxon>
        <taxon>Actinomycetota</taxon>
        <taxon>Actinomycetes</taxon>
        <taxon>Micrococcales</taxon>
        <taxon>Ornithinimicrobiaceae</taxon>
        <taxon>Ornithinimicrobium</taxon>
    </lineage>
</organism>
<dbReference type="Gene3D" id="3.60.21.10">
    <property type="match status" value="1"/>
</dbReference>
<dbReference type="InterPro" id="IPR008334">
    <property type="entry name" value="5'-Nucleotdase_C"/>
</dbReference>
<dbReference type="GO" id="GO:0008768">
    <property type="term" value="F:UDP-sugar diphosphatase activity"/>
    <property type="evidence" value="ECO:0007669"/>
    <property type="project" value="TreeGrafter"/>
</dbReference>
<evidence type="ECO:0000256" key="1">
    <source>
        <dbReference type="ARBA" id="ARBA00022729"/>
    </source>
</evidence>
<evidence type="ECO:0000259" key="3">
    <source>
        <dbReference type="Pfam" id="PF00149"/>
    </source>
</evidence>
<dbReference type="GO" id="GO:0030288">
    <property type="term" value="C:outer membrane-bounded periplasmic space"/>
    <property type="evidence" value="ECO:0007669"/>
    <property type="project" value="TreeGrafter"/>
</dbReference>
<reference evidence="6" key="1">
    <citation type="submission" date="2017-08" db="EMBL/GenBank/DDBJ databases">
        <authorList>
            <person name="de Groot N.N."/>
        </authorList>
    </citation>
    <scope>NUCLEOTIDE SEQUENCE [LARGE SCALE GENOMIC DNA]</scope>
    <source>
        <strain evidence="6">USBA17B2</strain>
    </source>
</reference>
<dbReference type="PANTHER" id="PTHR11575:SF24">
    <property type="entry name" value="5'-NUCLEOTIDASE"/>
    <property type="match status" value="1"/>
</dbReference>
<dbReference type="SUPFAM" id="SSF55816">
    <property type="entry name" value="5'-nucleotidase (syn. UDP-sugar hydrolase), C-terminal domain"/>
    <property type="match status" value="1"/>
</dbReference>
<dbReference type="EMBL" id="OBQK01000013">
    <property type="protein sequence ID" value="SOC57531.1"/>
    <property type="molecule type" value="Genomic_DNA"/>
</dbReference>
<dbReference type="Pfam" id="PF00149">
    <property type="entry name" value="Metallophos"/>
    <property type="match status" value="1"/>
</dbReference>
<keyword evidence="2" id="KW-0547">Nucleotide-binding</keyword>
<dbReference type="InterPro" id="IPR006179">
    <property type="entry name" value="5_nucleotidase/apyrase"/>
</dbReference>
<feature type="domain" description="Calcineurin-like phosphoesterase" evidence="3">
    <location>
        <begin position="61"/>
        <end position="312"/>
    </location>
</feature>
<evidence type="ECO:0000313" key="7">
    <source>
        <dbReference type="Proteomes" id="UP000219688"/>
    </source>
</evidence>
<dbReference type="SUPFAM" id="SSF56300">
    <property type="entry name" value="Metallo-dependent phosphatases"/>
    <property type="match status" value="1"/>
</dbReference>
<dbReference type="PANTHER" id="PTHR11575">
    <property type="entry name" value="5'-NUCLEOTIDASE-RELATED"/>
    <property type="match status" value="1"/>
</dbReference>
<dbReference type="InterPro" id="IPR036907">
    <property type="entry name" value="5'-Nucleotdase_C_sf"/>
</dbReference>
<feature type="signal peptide" evidence="2">
    <location>
        <begin position="1"/>
        <end position="24"/>
    </location>
</feature>
<sequence>MKRILGLALATAMTTSMIGTAALAAPNDKANPRAHEVAAQNNGKAKGKDKVPDARTVDVQLLHFSDFHGHLEAERVGSGEAARFYGGAAYLAGMADQLEAAFDGPTFRVNSGDSIGGSTFVSGIFQDEPTIHVLNAMGIDASSVGNHEFDEGVEELMRIVNGGNHPELGGFDDEPYPGTNFPYLAANVVWKDSGEPILPPYVVQSYKGVKVGFIGVVTSETDSLVSPAGITEVDFLDEATTLNRYAAELQAQGVETIVALTHEGGFDAGTYPSPITAADVNAGCGSISGPILDINADTTAAVDAIMTGHTHNAYVCQLTDPAGQPRQVNSSGDWARIINETTFKVDRKTKDVIRTSFASENHVITPDGPVNTEIEAIVDEWVAKAAVPAAVVVGSVTADITGDAISTNRASETPMADLIADSILWGTQDAGAQISFMNVAGVRDSLLFSEISNGEAPGEVTFQEAYNVMPFSNFLVTFDMTGAQIEAALNQQFDANRGRNQLALGVSEGFTYTWDATNRRVVPGSMTLNGVALQPGTTYRVSTISFLADGGDRFFAFANGAPRTGGAEDLANFVAYLGAESPVSPPADRVPGI</sequence>
<evidence type="ECO:0000256" key="2">
    <source>
        <dbReference type="RuleBase" id="RU362119"/>
    </source>
</evidence>
<dbReference type="RefSeq" id="WP_097189092.1">
    <property type="nucleotide sequence ID" value="NZ_OBQK01000013.1"/>
</dbReference>
<dbReference type="EMBL" id="OBQK01000014">
    <property type="protein sequence ID" value="SOC57618.1"/>
    <property type="molecule type" value="Genomic_DNA"/>
</dbReference>
<evidence type="ECO:0000313" key="6">
    <source>
        <dbReference type="EMBL" id="SOC57618.1"/>
    </source>
</evidence>
<protein>
    <submittedName>
        <fullName evidence="6">5'-nucleotidase</fullName>
    </submittedName>
</protein>
<dbReference type="GO" id="GO:0009166">
    <property type="term" value="P:nucleotide catabolic process"/>
    <property type="evidence" value="ECO:0007669"/>
    <property type="project" value="InterPro"/>
</dbReference>
<feature type="domain" description="5'-Nucleotidase C-terminal" evidence="4">
    <location>
        <begin position="393"/>
        <end position="557"/>
    </location>
</feature>
<dbReference type="InterPro" id="IPR004843">
    <property type="entry name" value="Calcineurin-like_PHP"/>
</dbReference>
<dbReference type="Gene3D" id="3.90.780.10">
    <property type="entry name" value="5'-Nucleotidase, C-terminal domain"/>
    <property type="match status" value="1"/>
</dbReference>
<keyword evidence="2" id="KW-0378">Hydrolase</keyword>
<keyword evidence="7" id="KW-1185">Reference proteome</keyword>
<dbReference type="Pfam" id="PF02872">
    <property type="entry name" value="5_nucleotid_C"/>
    <property type="match status" value="1"/>
</dbReference>
<gene>
    <name evidence="5" type="ORF">SAMN05421879_11362</name>
    <name evidence="6" type="ORF">SAMN05421879_11441</name>
</gene>
<keyword evidence="1 2" id="KW-0732">Signal</keyword>
<evidence type="ECO:0000313" key="5">
    <source>
        <dbReference type="EMBL" id="SOC57531.1"/>
    </source>
</evidence>
<reference evidence="7" key="2">
    <citation type="submission" date="2017-08" db="EMBL/GenBank/DDBJ databases">
        <authorList>
            <person name="Varghese N."/>
            <person name="Submissions S."/>
        </authorList>
    </citation>
    <scope>NUCLEOTIDE SEQUENCE [LARGE SCALE GENOMIC DNA]</scope>
    <source>
        <strain evidence="7">USBA17B2</strain>
    </source>
</reference>
<feature type="chain" id="PRO_5015019034" evidence="2">
    <location>
        <begin position="25"/>
        <end position="593"/>
    </location>
</feature>
<evidence type="ECO:0000259" key="4">
    <source>
        <dbReference type="Pfam" id="PF02872"/>
    </source>
</evidence>